<keyword evidence="2" id="KW-1185">Reference proteome</keyword>
<dbReference type="Proteomes" id="UP000035762">
    <property type="component" value="Unassembled WGS sequence"/>
</dbReference>
<proteinExistence type="predicted"/>
<accession>A0A090MMV5</accession>
<sequence length="61" mass="6867">MAPKTINQVLIAFNRKAALPINYQSERFMLLPSVATDLEFLADMRAVFDVPPSDEFKVQPA</sequence>
<reference evidence="1 2" key="1">
    <citation type="journal article" date="2014" name="Genome Announc.">
        <title>Genome Sequence of Afipia felis Strain 76713, Isolated in Hospital Water Using an Amoeba Co-Culture Procedure.</title>
        <authorList>
            <person name="Benamar S."/>
            <person name="La Scola B."/>
            <person name="Croce O."/>
        </authorList>
    </citation>
    <scope>NUCLEOTIDE SEQUENCE [LARGE SCALE GENOMIC DNA]</scope>
    <source>
        <strain evidence="1 2">76713</strain>
    </source>
</reference>
<gene>
    <name evidence="1" type="ORF">BN961_02148</name>
</gene>
<evidence type="ECO:0000313" key="2">
    <source>
        <dbReference type="Proteomes" id="UP000035762"/>
    </source>
</evidence>
<name>A0A090MMV5_AFIFE</name>
<comment type="caution">
    <text evidence="1">The sequence shown here is derived from an EMBL/GenBank/DDBJ whole genome shotgun (WGS) entry which is preliminary data.</text>
</comment>
<dbReference type="RefSeq" id="WP_048756587.1">
    <property type="nucleotide sequence ID" value="NZ_CCAZ020000001.1"/>
</dbReference>
<protein>
    <submittedName>
        <fullName evidence="1">Uncharacterized protein</fullName>
    </submittedName>
</protein>
<dbReference type="AlphaFoldDB" id="A0A090MMV5"/>
<organism evidence="1 2">
    <name type="scientific">Afipia felis</name>
    <name type="common">Cat scratch disease bacillus</name>
    <dbReference type="NCBI Taxonomy" id="1035"/>
    <lineage>
        <taxon>Bacteria</taxon>
        <taxon>Pseudomonadati</taxon>
        <taxon>Pseudomonadota</taxon>
        <taxon>Alphaproteobacteria</taxon>
        <taxon>Hyphomicrobiales</taxon>
        <taxon>Nitrobacteraceae</taxon>
        <taxon>Afipia</taxon>
    </lineage>
</organism>
<dbReference type="STRING" id="1035.BN961_02148"/>
<evidence type="ECO:0000313" key="1">
    <source>
        <dbReference type="EMBL" id="CEG08730.1"/>
    </source>
</evidence>
<dbReference type="EMBL" id="CCAZ020000001">
    <property type="protein sequence ID" value="CEG08730.1"/>
    <property type="molecule type" value="Genomic_DNA"/>
</dbReference>